<dbReference type="Pfam" id="PF08818">
    <property type="entry name" value="DUF1801"/>
    <property type="match status" value="1"/>
</dbReference>
<sequence length="211" mass="23836">MNSKVDDYISEASEWSDELGRLRAIILDCGLTEEFKWRAPCYTFQKKNVLMLGALKESCVLSFLKGALLKDARHLLSKPGENTQAARVIRFTQLQEILEVESTLKNYIHEAIEIEKSGVQVPENKNAEPIPEELQNAFDQSPSFKTAFEALTPGRQRGYILYFSAAKQSATRVTRIEKYTPRIMDGKGIHDCTCGLSKKMPTCDGSHKFIK</sequence>
<name>A0AAT9FJI7_9BACT</name>
<dbReference type="InterPro" id="IPR014922">
    <property type="entry name" value="YdhG-like"/>
</dbReference>
<dbReference type="SUPFAM" id="SSF159888">
    <property type="entry name" value="YdhG-like"/>
    <property type="match status" value="1"/>
</dbReference>
<dbReference type="EMBL" id="AP026866">
    <property type="protein sequence ID" value="BDS06246.1"/>
    <property type="molecule type" value="Genomic_DNA"/>
</dbReference>
<reference evidence="2" key="1">
    <citation type="submission" date="2024-07" db="EMBL/GenBank/DDBJ databases">
        <title>Complete genome sequence of Verrucomicrobiaceae bacterium NT6N.</title>
        <authorList>
            <person name="Huang C."/>
            <person name="Takami H."/>
            <person name="Hamasaki K."/>
        </authorList>
    </citation>
    <scope>NUCLEOTIDE SEQUENCE</scope>
    <source>
        <strain evidence="2">NT6N</strain>
    </source>
</reference>
<evidence type="ECO:0000259" key="1">
    <source>
        <dbReference type="Pfam" id="PF08818"/>
    </source>
</evidence>
<protein>
    <recommendedName>
        <fullName evidence="1">YdhG-like domain-containing protein</fullName>
    </recommendedName>
</protein>
<dbReference type="PIRSF" id="PIRSF021308">
    <property type="entry name" value="UCP021308"/>
    <property type="match status" value="1"/>
</dbReference>
<accession>A0AAT9FJI7</accession>
<proteinExistence type="predicted"/>
<dbReference type="Gene3D" id="3.90.1150.200">
    <property type="match status" value="1"/>
</dbReference>
<dbReference type="AlphaFoldDB" id="A0AAT9FJI7"/>
<gene>
    <name evidence="2" type="primary">ydeI</name>
    <name evidence="2" type="ORF">NT6N_12860</name>
</gene>
<dbReference type="InterPro" id="IPR042216">
    <property type="entry name" value="MitoNEET_CISD"/>
</dbReference>
<organism evidence="2">
    <name type="scientific">Oceaniferula spumae</name>
    <dbReference type="NCBI Taxonomy" id="2979115"/>
    <lineage>
        <taxon>Bacteria</taxon>
        <taxon>Pseudomonadati</taxon>
        <taxon>Verrucomicrobiota</taxon>
        <taxon>Verrucomicrobiia</taxon>
        <taxon>Verrucomicrobiales</taxon>
        <taxon>Verrucomicrobiaceae</taxon>
        <taxon>Oceaniferula</taxon>
    </lineage>
</organism>
<dbReference type="Pfam" id="PF13376">
    <property type="entry name" value="OmdA"/>
    <property type="match status" value="1"/>
</dbReference>
<dbReference type="Gene3D" id="3.40.5.90">
    <property type="entry name" value="CDGSH iron-sulfur domain, mitoNEET-type"/>
    <property type="match status" value="1"/>
</dbReference>
<feature type="domain" description="YdhG-like" evidence="1">
    <location>
        <begin position="15"/>
        <end position="112"/>
    </location>
</feature>
<evidence type="ECO:0000313" key="2">
    <source>
        <dbReference type="EMBL" id="BDS06246.1"/>
    </source>
</evidence>
<dbReference type="KEGG" id="osu:NT6N_12860"/>
<dbReference type="InterPro" id="IPR016786">
    <property type="entry name" value="YdeI_bac"/>
</dbReference>